<reference evidence="3" key="2">
    <citation type="submission" date="2015-01" db="EMBL/GenBank/DDBJ databases">
        <title>Evolutionary Origins and Diversification of the Mycorrhizal Mutualists.</title>
        <authorList>
            <consortium name="DOE Joint Genome Institute"/>
            <consortium name="Mycorrhizal Genomics Consortium"/>
            <person name="Kohler A."/>
            <person name="Kuo A."/>
            <person name="Nagy L.G."/>
            <person name="Floudas D."/>
            <person name="Copeland A."/>
            <person name="Barry K.W."/>
            <person name="Cichocki N."/>
            <person name="Veneault-Fourrey C."/>
            <person name="LaButti K."/>
            <person name="Lindquist E.A."/>
            <person name="Lipzen A."/>
            <person name="Lundell T."/>
            <person name="Morin E."/>
            <person name="Murat C."/>
            <person name="Riley R."/>
            <person name="Ohm R."/>
            <person name="Sun H."/>
            <person name="Tunlid A."/>
            <person name="Henrissat B."/>
            <person name="Grigoriev I.V."/>
            <person name="Hibbett D.S."/>
            <person name="Martin F."/>
        </authorList>
    </citation>
    <scope>NUCLEOTIDE SEQUENCE [LARGE SCALE GENOMIC DNA]</scope>
    <source>
        <strain evidence="3">LaAM-08-1</strain>
    </source>
</reference>
<feature type="transmembrane region" description="Helical" evidence="1">
    <location>
        <begin position="84"/>
        <end position="105"/>
    </location>
</feature>
<gene>
    <name evidence="2" type="ORF">K443DRAFT_135066</name>
</gene>
<keyword evidence="1" id="KW-0812">Transmembrane</keyword>
<dbReference type="HOGENOM" id="CLU_1886086_0_0_1"/>
<dbReference type="STRING" id="1095629.A0A0C9WX05"/>
<name>A0A0C9WX05_9AGAR</name>
<keyword evidence="1" id="KW-0472">Membrane</keyword>
<dbReference type="OrthoDB" id="2354757at2759"/>
<reference evidence="2 3" key="1">
    <citation type="submission" date="2014-04" db="EMBL/GenBank/DDBJ databases">
        <authorList>
            <consortium name="DOE Joint Genome Institute"/>
            <person name="Kuo A."/>
            <person name="Kohler A."/>
            <person name="Nagy L.G."/>
            <person name="Floudas D."/>
            <person name="Copeland A."/>
            <person name="Barry K.W."/>
            <person name="Cichocki N."/>
            <person name="Veneault-Fourrey C."/>
            <person name="LaButti K."/>
            <person name="Lindquist E.A."/>
            <person name="Lipzen A."/>
            <person name="Lundell T."/>
            <person name="Morin E."/>
            <person name="Murat C."/>
            <person name="Sun H."/>
            <person name="Tunlid A."/>
            <person name="Henrissat B."/>
            <person name="Grigoriev I.V."/>
            <person name="Hibbett D.S."/>
            <person name="Martin F."/>
            <person name="Nordberg H.P."/>
            <person name="Cantor M.N."/>
            <person name="Hua S.X."/>
        </authorList>
    </citation>
    <scope>NUCLEOTIDE SEQUENCE [LARGE SCALE GENOMIC DNA]</scope>
    <source>
        <strain evidence="2 3">LaAM-08-1</strain>
    </source>
</reference>
<organism evidence="2 3">
    <name type="scientific">Laccaria amethystina LaAM-08-1</name>
    <dbReference type="NCBI Taxonomy" id="1095629"/>
    <lineage>
        <taxon>Eukaryota</taxon>
        <taxon>Fungi</taxon>
        <taxon>Dikarya</taxon>
        <taxon>Basidiomycota</taxon>
        <taxon>Agaricomycotina</taxon>
        <taxon>Agaricomycetes</taxon>
        <taxon>Agaricomycetidae</taxon>
        <taxon>Agaricales</taxon>
        <taxon>Agaricineae</taxon>
        <taxon>Hydnangiaceae</taxon>
        <taxon>Laccaria</taxon>
    </lineage>
</organism>
<evidence type="ECO:0000313" key="3">
    <source>
        <dbReference type="Proteomes" id="UP000054477"/>
    </source>
</evidence>
<feature type="transmembrane region" description="Helical" evidence="1">
    <location>
        <begin position="20"/>
        <end position="40"/>
    </location>
</feature>
<evidence type="ECO:0000313" key="2">
    <source>
        <dbReference type="EMBL" id="KIJ93358.1"/>
    </source>
</evidence>
<evidence type="ECO:0000256" key="1">
    <source>
        <dbReference type="SAM" id="Phobius"/>
    </source>
</evidence>
<sequence>MSSLDAATIRGQAYPNLAVVILLAIGTLLMLVTSISAPILSSVKMFRLTSDVKGISRYVDVGLWGYCVVPPIVGFVLNSVVATVLISTLLCLISFILQISVVAVANARVDAISDSSDGSLQFSWGGTHAIKFSQY</sequence>
<dbReference type="AlphaFoldDB" id="A0A0C9WX05"/>
<dbReference type="Proteomes" id="UP000054477">
    <property type="component" value="Unassembled WGS sequence"/>
</dbReference>
<feature type="transmembrane region" description="Helical" evidence="1">
    <location>
        <begin position="61"/>
        <end position="78"/>
    </location>
</feature>
<accession>A0A0C9WX05</accession>
<protein>
    <submittedName>
        <fullName evidence="2">Uncharacterized protein</fullName>
    </submittedName>
</protein>
<keyword evidence="1" id="KW-1133">Transmembrane helix</keyword>
<dbReference type="EMBL" id="KN838849">
    <property type="protein sequence ID" value="KIJ93358.1"/>
    <property type="molecule type" value="Genomic_DNA"/>
</dbReference>
<proteinExistence type="predicted"/>
<keyword evidence="3" id="KW-1185">Reference proteome</keyword>